<dbReference type="AlphaFoldDB" id="D3V7S1"/>
<dbReference type="InterPro" id="IPR020561">
    <property type="entry name" value="PRibGlycinamid_synth_ATP-grasp"/>
</dbReference>
<evidence type="ECO:0000259" key="4">
    <source>
        <dbReference type="Pfam" id="PF01071"/>
    </source>
</evidence>
<evidence type="ECO:0000256" key="1">
    <source>
        <dbReference type="ARBA" id="ARBA00022598"/>
    </source>
</evidence>
<dbReference type="SUPFAM" id="SSF56059">
    <property type="entry name" value="Glutathione synthetase ATP-binding domain-like"/>
    <property type="match status" value="1"/>
</dbReference>
<dbReference type="RefSeq" id="WP_012989168.1">
    <property type="nucleotide sequence ID" value="NC_013892.1"/>
</dbReference>
<dbReference type="GO" id="GO:0016874">
    <property type="term" value="F:ligase activity"/>
    <property type="evidence" value="ECO:0007669"/>
    <property type="project" value="UniProtKB-KW"/>
</dbReference>
<dbReference type="Pfam" id="PF01071">
    <property type="entry name" value="GARS_A"/>
    <property type="match status" value="1"/>
</dbReference>
<sequence length="89" mass="9969">MSEILHKNNIKAACQIKSSDKNSIDWINSKSGYSFVIKPLSSASTDGVTIYFHERDVFDACEVVLKNKNIFGIDNKEILVQSFLKGESI</sequence>
<dbReference type="GO" id="GO:0005524">
    <property type="term" value="F:ATP binding"/>
    <property type="evidence" value="ECO:0007669"/>
    <property type="project" value="UniProtKB-KW"/>
</dbReference>
<evidence type="ECO:0000313" key="6">
    <source>
        <dbReference type="Proteomes" id="UP000002045"/>
    </source>
</evidence>
<feature type="domain" description="Phosphoribosylglycinamide synthetase ATP-grasp (A)" evidence="4">
    <location>
        <begin position="2"/>
        <end position="88"/>
    </location>
</feature>
<proteinExistence type="predicted"/>
<reference evidence="5" key="1">
    <citation type="journal article" date="2011" name="PLoS ONE">
        <title>The entomopathogenic bacterial endosymbionts xenorhabdus and photorhabdus: convergent lifestyles from divergent genomes.</title>
        <authorList>
            <person name="Chaston J.M."/>
            <person name="Suen G."/>
            <person name="Tucker S.L."/>
            <person name="Andersen A.W."/>
            <person name="Bhasin A."/>
            <person name="Bode E."/>
            <person name="Bode H.B."/>
            <person name="Brachmann A.O."/>
            <person name="Cowles C.E."/>
            <person name="Cowles K.N."/>
            <person name="Darby C."/>
            <person name="de Leon L."/>
            <person name="Drace K."/>
            <person name="Du Z."/>
            <person name="Givaudan A."/>
            <person name="Herbert Tran E.E."/>
            <person name="Jewell K.A."/>
            <person name="Knack J.J."/>
            <person name="Krasomil-Osterfeld K.C."/>
            <person name="Kukor R."/>
            <person name="Lanois A."/>
            <person name="Latreille P."/>
            <person name="Leimgruber N.K."/>
            <person name="Lipke C.M."/>
            <person name="Liu R."/>
            <person name="Lu X."/>
            <person name="Martens E.C."/>
            <person name="Marri P.R."/>
            <person name="Medigue C."/>
            <person name="Menard M.L."/>
            <person name="Miller N.M."/>
            <person name="Morales-Soto N."/>
            <person name="Norton S."/>
            <person name="Ogier J.C."/>
            <person name="Orchard S.S."/>
            <person name="Park D."/>
            <person name="Park Y."/>
            <person name="Qurollo B.A."/>
            <person name="Sugar D.R."/>
            <person name="Richards G.R."/>
            <person name="Rouy Z."/>
            <person name="Slominski B."/>
            <person name="Slominski K."/>
            <person name="Snyder H."/>
            <person name="Tjaden B.C."/>
            <person name="van der Hoeven R."/>
            <person name="Welch R.D."/>
            <person name="Wheeler C."/>
            <person name="Xiang B."/>
            <person name="Barbazuk B."/>
            <person name="Gaudriault S."/>
            <person name="Goodner B."/>
            <person name="Slater S.C."/>
            <person name="Forst S."/>
            <person name="Goldman B.S."/>
            <person name="Goodrich-Blair H."/>
        </authorList>
    </citation>
    <scope>NUCLEOTIDE SEQUENCE [LARGE SCALE GENOMIC DNA]</scope>
    <source>
        <strain evidence="5">SS-2004</strain>
    </source>
</reference>
<dbReference type="Proteomes" id="UP000002045">
    <property type="component" value="Chromosome"/>
</dbReference>
<protein>
    <recommendedName>
        <fullName evidence="4">Phosphoribosylglycinamide synthetase ATP-grasp (A) domain-containing protein</fullName>
    </recommendedName>
</protein>
<name>D3V7S1_XENBS</name>
<keyword evidence="2" id="KW-0547">Nucleotide-binding</keyword>
<dbReference type="STRING" id="406818.XBJ1_2759"/>
<evidence type="ECO:0000256" key="2">
    <source>
        <dbReference type="ARBA" id="ARBA00022741"/>
    </source>
</evidence>
<dbReference type="PATRIC" id="fig|406818.4.peg.2489"/>
<dbReference type="HOGENOM" id="CLU_2453913_0_0_6"/>
<accession>D3V7S1</accession>
<keyword evidence="1" id="KW-0436">Ligase</keyword>
<organism evidence="5 6">
    <name type="scientific">Xenorhabdus bovienii (strain SS-2004)</name>
    <name type="common">Xenorhabdus nematophila subsp. bovienii</name>
    <dbReference type="NCBI Taxonomy" id="406818"/>
    <lineage>
        <taxon>Bacteria</taxon>
        <taxon>Pseudomonadati</taxon>
        <taxon>Pseudomonadota</taxon>
        <taxon>Gammaproteobacteria</taxon>
        <taxon>Enterobacterales</taxon>
        <taxon>Morganellaceae</taxon>
        <taxon>Xenorhabdus</taxon>
    </lineage>
</organism>
<dbReference type="Gene3D" id="3.30.470.20">
    <property type="entry name" value="ATP-grasp fold, B domain"/>
    <property type="match status" value="1"/>
</dbReference>
<dbReference type="eggNOG" id="COG0151">
    <property type="taxonomic scope" value="Bacteria"/>
</dbReference>
<gene>
    <name evidence="5" type="ordered locus">XBJ1_2759</name>
</gene>
<evidence type="ECO:0000256" key="3">
    <source>
        <dbReference type="ARBA" id="ARBA00022840"/>
    </source>
</evidence>
<dbReference type="EMBL" id="FN667741">
    <property type="protein sequence ID" value="CBJ81883.1"/>
    <property type="molecule type" value="Genomic_DNA"/>
</dbReference>
<dbReference type="KEGG" id="xbo:XBJ1_2759"/>
<evidence type="ECO:0000313" key="5">
    <source>
        <dbReference type="EMBL" id="CBJ81883.1"/>
    </source>
</evidence>
<keyword evidence="3" id="KW-0067">ATP-binding</keyword>